<feature type="domain" description="Tc1-like transposase DDE" evidence="1">
    <location>
        <begin position="10"/>
        <end position="105"/>
    </location>
</feature>
<sequence length="155" mass="18319">MFDNILIGLIIFPRTLTRETFLEFLRDERLLLLEEVSLLTRLRMILQMDGCPAHYALIVRSFLNENYPRRWIGRQGPVGWPARSPDLTPLEYFLWGTMKQRVYSSLINSEVKLKRKSLGVANEIRNDPEIIRRVTQQIVHRATMCLQQRGDRLKH</sequence>
<evidence type="ECO:0000259" key="1">
    <source>
        <dbReference type="Pfam" id="PF13358"/>
    </source>
</evidence>
<dbReference type="Pfam" id="PF13358">
    <property type="entry name" value="DDE_3"/>
    <property type="match status" value="1"/>
</dbReference>
<protein>
    <recommendedName>
        <fullName evidence="1">Tc1-like transposase DDE domain-containing protein</fullName>
    </recommendedName>
</protein>
<dbReference type="PANTHER" id="PTHR47326:SF1">
    <property type="entry name" value="HTH PSQ-TYPE DOMAIN-CONTAINING PROTEIN"/>
    <property type="match status" value="1"/>
</dbReference>
<dbReference type="InterPro" id="IPR038717">
    <property type="entry name" value="Tc1-like_DDE_dom"/>
</dbReference>
<dbReference type="Gene3D" id="3.30.420.10">
    <property type="entry name" value="Ribonuclease H-like superfamily/Ribonuclease H"/>
    <property type="match status" value="1"/>
</dbReference>
<evidence type="ECO:0000313" key="3">
    <source>
        <dbReference type="Proteomes" id="UP001153954"/>
    </source>
</evidence>
<dbReference type="GO" id="GO:0003676">
    <property type="term" value="F:nucleic acid binding"/>
    <property type="evidence" value="ECO:0007669"/>
    <property type="project" value="InterPro"/>
</dbReference>
<dbReference type="Proteomes" id="UP001153954">
    <property type="component" value="Unassembled WGS sequence"/>
</dbReference>
<gene>
    <name evidence="2" type="ORF">EEDITHA_LOCUS12833</name>
</gene>
<reference evidence="2" key="1">
    <citation type="submission" date="2022-03" db="EMBL/GenBank/DDBJ databases">
        <authorList>
            <person name="Tunstrom K."/>
        </authorList>
    </citation>
    <scope>NUCLEOTIDE SEQUENCE</scope>
</reference>
<evidence type="ECO:0000313" key="2">
    <source>
        <dbReference type="EMBL" id="CAH2097633.1"/>
    </source>
</evidence>
<dbReference type="AlphaFoldDB" id="A0AAU9UET8"/>
<dbReference type="InterPro" id="IPR036397">
    <property type="entry name" value="RNaseH_sf"/>
</dbReference>
<accession>A0AAU9UET8</accession>
<keyword evidence="3" id="KW-1185">Reference proteome</keyword>
<dbReference type="EMBL" id="CAKOGL010000018">
    <property type="protein sequence ID" value="CAH2097633.1"/>
    <property type="molecule type" value="Genomic_DNA"/>
</dbReference>
<name>A0AAU9UET8_EUPED</name>
<comment type="caution">
    <text evidence="2">The sequence shown here is derived from an EMBL/GenBank/DDBJ whole genome shotgun (WGS) entry which is preliminary data.</text>
</comment>
<dbReference type="PANTHER" id="PTHR47326">
    <property type="entry name" value="TRANSPOSABLE ELEMENT TC3 TRANSPOSASE-LIKE PROTEIN"/>
    <property type="match status" value="1"/>
</dbReference>
<proteinExistence type="predicted"/>
<organism evidence="2 3">
    <name type="scientific">Euphydryas editha</name>
    <name type="common">Edith's checkerspot</name>
    <dbReference type="NCBI Taxonomy" id="104508"/>
    <lineage>
        <taxon>Eukaryota</taxon>
        <taxon>Metazoa</taxon>
        <taxon>Ecdysozoa</taxon>
        <taxon>Arthropoda</taxon>
        <taxon>Hexapoda</taxon>
        <taxon>Insecta</taxon>
        <taxon>Pterygota</taxon>
        <taxon>Neoptera</taxon>
        <taxon>Endopterygota</taxon>
        <taxon>Lepidoptera</taxon>
        <taxon>Glossata</taxon>
        <taxon>Ditrysia</taxon>
        <taxon>Papilionoidea</taxon>
        <taxon>Nymphalidae</taxon>
        <taxon>Nymphalinae</taxon>
        <taxon>Euphydryas</taxon>
    </lineage>
</organism>